<evidence type="ECO:0000256" key="1">
    <source>
        <dbReference type="SAM" id="SignalP"/>
    </source>
</evidence>
<sequence>MCKFPPIRWRCTRSAYLAAMACLQFAVAADAEIDASKAPRWPLAFCRSRKWMNNSKQSPSFNLHRPRISNFAPMAQFGARKRV</sequence>
<accession>A0A2M4CB00</accession>
<keyword evidence="1" id="KW-0732">Signal</keyword>
<dbReference type="EMBL" id="GGFJ01013369">
    <property type="protein sequence ID" value="MBW62510.1"/>
    <property type="molecule type" value="Transcribed_RNA"/>
</dbReference>
<protein>
    <submittedName>
        <fullName evidence="2">Putative secreted protein</fullName>
    </submittedName>
</protein>
<feature type="chain" id="PRO_5014733902" evidence="1">
    <location>
        <begin position="32"/>
        <end position="83"/>
    </location>
</feature>
<organism evidence="2">
    <name type="scientific">Anopheles marajoara</name>
    <dbReference type="NCBI Taxonomy" id="58244"/>
    <lineage>
        <taxon>Eukaryota</taxon>
        <taxon>Metazoa</taxon>
        <taxon>Ecdysozoa</taxon>
        <taxon>Arthropoda</taxon>
        <taxon>Hexapoda</taxon>
        <taxon>Insecta</taxon>
        <taxon>Pterygota</taxon>
        <taxon>Neoptera</taxon>
        <taxon>Endopterygota</taxon>
        <taxon>Diptera</taxon>
        <taxon>Nematocera</taxon>
        <taxon>Culicoidea</taxon>
        <taxon>Culicidae</taxon>
        <taxon>Anophelinae</taxon>
        <taxon>Anopheles</taxon>
    </lineage>
</organism>
<feature type="signal peptide" evidence="1">
    <location>
        <begin position="1"/>
        <end position="31"/>
    </location>
</feature>
<name>A0A2M4CB00_9DIPT</name>
<proteinExistence type="predicted"/>
<reference evidence="2" key="1">
    <citation type="submission" date="2018-01" db="EMBL/GenBank/DDBJ databases">
        <title>An insight into the sialome of Amazonian anophelines.</title>
        <authorList>
            <person name="Ribeiro J.M."/>
            <person name="Scarpassa V."/>
            <person name="Calvo E."/>
        </authorList>
    </citation>
    <scope>NUCLEOTIDE SEQUENCE</scope>
    <source>
        <tissue evidence="2">Salivary glands</tissue>
    </source>
</reference>
<dbReference type="AlphaFoldDB" id="A0A2M4CB00"/>
<evidence type="ECO:0000313" key="2">
    <source>
        <dbReference type="EMBL" id="MBW62510.1"/>
    </source>
</evidence>